<accession>A0A679JF56</accession>
<dbReference type="AlphaFoldDB" id="A0A679JF56"/>
<dbReference type="RefSeq" id="WP_339094475.1">
    <property type="nucleotide sequence ID" value="NZ_LR743508.1"/>
</dbReference>
<dbReference type="EMBL" id="LR743508">
    <property type="protein sequence ID" value="CAA2110151.1"/>
    <property type="molecule type" value="Genomic_DNA"/>
</dbReference>
<evidence type="ECO:0000313" key="1">
    <source>
        <dbReference type="EMBL" id="CAA2110151.1"/>
    </source>
</evidence>
<name>A0A679JF56_VARPD</name>
<gene>
    <name evidence="1" type="ORF">VVAX_06418</name>
</gene>
<organism evidence="1">
    <name type="scientific">Variovorax paradoxus</name>
    <dbReference type="NCBI Taxonomy" id="34073"/>
    <lineage>
        <taxon>Bacteria</taxon>
        <taxon>Pseudomonadati</taxon>
        <taxon>Pseudomonadota</taxon>
        <taxon>Betaproteobacteria</taxon>
        <taxon>Burkholderiales</taxon>
        <taxon>Comamonadaceae</taxon>
        <taxon>Variovorax</taxon>
    </lineage>
</organism>
<proteinExistence type="predicted"/>
<protein>
    <submittedName>
        <fullName evidence="1">Uncharacterized protein</fullName>
    </submittedName>
</protein>
<sequence>MKTIDEMLNLDLLTPDQHHQIGAWIARANSPEEILQMPSALWQAVERASEVMGIDADLTRPPALDAGGAN</sequence>
<reference evidence="1" key="1">
    <citation type="submission" date="2019-12" db="EMBL/GenBank/DDBJ databases">
        <authorList>
            <person name="Cremers G."/>
        </authorList>
    </citation>
    <scope>NUCLEOTIDE SEQUENCE</scope>
    <source>
        <strain evidence="1">Vvax</strain>
    </source>
</reference>